<evidence type="ECO:0000256" key="3">
    <source>
        <dbReference type="ARBA" id="ARBA00022692"/>
    </source>
</evidence>
<feature type="transmembrane region" description="Helical" evidence="7">
    <location>
        <begin position="273"/>
        <end position="293"/>
    </location>
</feature>
<sequence>MMLQASVCRQITLVGETSVSGSLAAMDCHINAAVKVGYDRLFGAGGAFGYALTTMLVIYVGLIAYGFLTGRTQLTVTMMSPRIMTMVLVLTFVTMWPAYHAVFYGLFMGGPDQVAAALLGHKGSAVMNFAENLDGLFVRFAQIARTLDGSSTVATTAAQQPELVASLIQSKSMPVTLFWLSGLFLLCSTLGVLILTRLTLYLLLILGPIFIVLALFPQTRGLFNGWIRTTLIFALAPLLTVLGGTAALMLFVPLIEAIAADPQRAVQAVQPMVILFMGSLIYAAFLFTLMWVASSLVRDWQAALRETPNVRGNPPPLNVPSSSQQVAMFSNAAGSSFNDAYARTEPLITAVMRDGAGGGQGVAGSSNTRAEALGLYDPQARSTSGDKFTRVQGLGQRFRDRTSPTGMPAAASRAAPPSPSPGSQEPKA</sequence>
<dbReference type="STRING" id="715226.ABI_22750"/>
<evidence type="ECO:0000256" key="6">
    <source>
        <dbReference type="SAM" id="MobiDB-lite"/>
    </source>
</evidence>
<evidence type="ECO:0000256" key="4">
    <source>
        <dbReference type="ARBA" id="ARBA00022989"/>
    </source>
</evidence>
<gene>
    <name evidence="8" type="ORF">ABI_22750</name>
</gene>
<dbReference type="AlphaFoldDB" id="F4QNF5"/>
<dbReference type="GO" id="GO:0016020">
    <property type="term" value="C:membrane"/>
    <property type="evidence" value="ECO:0007669"/>
    <property type="project" value="UniProtKB-SubCell"/>
</dbReference>
<feature type="transmembrane region" description="Helical" evidence="7">
    <location>
        <begin position="231"/>
        <end position="252"/>
    </location>
</feature>
<organism evidence="8 9">
    <name type="scientific">Asticcacaulis biprosthecium C19</name>
    <dbReference type="NCBI Taxonomy" id="715226"/>
    <lineage>
        <taxon>Bacteria</taxon>
        <taxon>Pseudomonadati</taxon>
        <taxon>Pseudomonadota</taxon>
        <taxon>Alphaproteobacteria</taxon>
        <taxon>Caulobacterales</taxon>
        <taxon>Caulobacteraceae</taxon>
        <taxon>Asticcacaulis</taxon>
    </lineage>
</organism>
<reference evidence="9" key="1">
    <citation type="submission" date="2011-03" db="EMBL/GenBank/DDBJ databases">
        <title>Draft genome sequence of Brevundimonas diminuta.</title>
        <authorList>
            <person name="Brown P.J.B."/>
            <person name="Buechlein A."/>
            <person name="Hemmerich C."/>
            <person name="Brun Y.V."/>
        </authorList>
    </citation>
    <scope>NUCLEOTIDE SEQUENCE [LARGE SCALE GENOMIC DNA]</scope>
    <source>
        <strain evidence="9">C19</strain>
    </source>
</reference>
<keyword evidence="4 7" id="KW-1133">Transmembrane helix</keyword>
<evidence type="ECO:0000256" key="5">
    <source>
        <dbReference type="ARBA" id="ARBA00023136"/>
    </source>
</evidence>
<keyword evidence="5 7" id="KW-0472">Membrane</keyword>
<dbReference type="HOGENOM" id="CLU_699692_0_0_5"/>
<dbReference type="Proteomes" id="UP000006512">
    <property type="component" value="Unassembled WGS sequence"/>
</dbReference>
<feature type="region of interest" description="Disordered" evidence="6">
    <location>
        <begin position="375"/>
        <end position="428"/>
    </location>
</feature>
<feature type="transmembrane region" description="Helical" evidence="7">
    <location>
        <begin position="48"/>
        <end position="68"/>
    </location>
</feature>
<comment type="subcellular location">
    <subcellularLocation>
        <location evidence="1">Membrane</location>
        <topology evidence="1">Multi-pass membrane protein</topology>
    </subcellularLocation>
</comment>
<dbReference type="GO" id="GO:0030255">
    <property type="term" value="P:protein secretion by the type IV secretion system"/>
    <property type="evidence" value="ECO:0007669"/>
    <property type="project" value="InterPro"/>
</dbReference>
<dbReference type="Pfam" id="PF04610">
    <property type="entry name" value="TrbL"/>
    <property type="match status" value="1"/>
</dbReference>
<evidence type="ECO:0000256" key="1">
    <source>
        <dbReference type="ARBA" id="ARBA00004141"/>
    </source>
</evidence>
<evidence type="ECO:0000256" key="7">
    <source>
        <dbReference type="SAM" id="Phobius"/>
    </source>
</evidence>
<evidence type="ECO:0000313" key="8">
    <source>
        <dbReference type="EMBL" id="EGF90863.1"/>
    </source>
</evidence>
<name>F4QNF5_9CAUL</name>
<dbReference type="InterPro" id="IPR007688">
    <property type="entry name" value="Conjugal_tfr_TrbL/VirB6"/>
</dbReference>
<keyword evidence="3 7" id="KW-0812">Transmembrane</keyword>
<proteinExistence type="inferred from homology"/>
<dbReference type="RefSeq" id="WP_006273045.1">
    <property type="nucleotide sequence ID" value="NZ_GL883078.1"/>
</dbReference>
<feature type="transmembrane region" description="Helical" evidence="7">
    <location>
        <begin position="200"/>
        <end position="219"/>
    </location>
</feature>
<accession>F4QNF5</accession>
<keyword evidence="9" id="KW-1185">Reference proteome</keyword>
<dbReference type="eggNOG" id="COG3704">
    <property type="taxonomic scope" value="Bacteria"/>
</dbReference>
<dbReference type="EMBL" id="GL883078">
    <property type="protein sequence ID" value="EGF90863.1"/>
    <property type="molecule type" value="Genomic_DNA"/>
</dbReference>
<feature type="transmembrane region" description="Helical" evidence="7">
    <location>
        <begin position="176"/>
        <end position="195"/>
    </location>
</feature>
<feature type="transmembrane region" description="Helical" evidence="7">
    <location>
        <begin position="80"/>
        <end position="99"/>
    </location>
</feature>
<evidence type="ECO:0000313" key="9">
    <source>
        <dbReference type="Proteomes" id="UP000006512"/>
    </source>
</evidence>
<comment type="similarity">
    <text evidence="2">Belongs to the TrbL/VirB6 family.</text>
</comment>
<evidence type="ECO:0000256" key="2">
    <source>
        <dbReference type="ARBA" id="ARBA00007802"/>
    </source>
</evidence>
<protein>
    <submittedName>
        <fullName evidence="8">TrbL/VirB6 plasmid conjugal transfer family protein</fullName>
    </submittedName>
</protein>